<keyword evidence="4" id="KW-1185">Reference proteome</keyword>
<gene>
    <name evidence="3" type="ORF">D9756_005711</name>
</gene>
<feature type="region of interest" description="Disordered" evidence="2">
    <location>
        <begin position="1"/>
        <end position="99"/>
    </location>
</feature>
<dbReference type="OrthoDB" id="3147752at2759"/>
<feature type="region of interest" description="Disordered" evidence="2">
    <location>
        <begin position="144"/>
        <end position="172"/>
    </location>
</feature>
<feature type="region of interest" description="Disordered" evidence="2">
    <location>
        <begin position="567"/>
        <end position="628"/>
    </location>
</feature>
<evidence type="ECO:0000256" key="1">
    <source>
        <dbReference type="SAM" id="Coils"/>
    </source>
</evidence>
<keyword evidence="1" id="KW-0175">Coiled coil</keyword>
<evidence type="ECO:0000256" key="2">
    <source>
        <dbReference type="SAM" id="MobiDB-lite"/>
    </source>
</evidence>
<feature type="compositionally biased region" description="Acidic residues" evidence="2">
    <location>
        <begin position="144"/>
        <end position="156"/>
    </location>
</feature>
<sequence length="904" mass="100586">MSFLNLISGGRRTPAPPQSTSATARVEAARAHLSQPSRQASIDSLAPAARSRNRPSRAQTDSASFSTQSSRSSAVPSTKKPFVGGQGAGPSLPPSVSLSPAASELSLVDTLGDDTALQEAQSHSGTSIVFPKAPTSLEQEWMEVENDSSDEDDFLSDDGHRAKDSSKPSKALNESVVMVEDEHVKARRLAEELATTQETLSEIRTQQSTLQRHLESLEKENQAKASQLKLMKETNDSDKIKVAREHAAALDMKRRELHDFQRSLETLQRELKAYEEKIEMLVQENEVLRKEVASLEKQSRREEEGVEAMKREVEAANTALRTFKERSKALVATEREENAKLKARAGELQRQLEALGECIKESNDELHRLRGAFESSEDALRVAQAAASEKDRALCEAQRQIDALEKQKEALHEKVVEMETEIIEARNAAQRLLAKATEDHQQKISQGNDRIESLEDELNTYSTTIQQLRTSLRASRAEAEGTTKVSENRAAEIERLQQQISFLEDELHSKEQDLIDANAGRTSQSHLEDKIRNLNMTVERLKSDHAVENHHLDVQLSKERARISQLEKEVSASHDRHKELRSRLEMSEQSRRMLRDQLTRRNEETGKDRRDSGGINLSSSIIQDPAQSPNDQVYNLLRNLNYEIFQTAALLADSLCNIPRPSSSNSNPSELIDQETTSLLGPFLLALVQSQTTVPLDSYDPYPLQTAIQATLVCCSTRVMTAWYPGHWDHSDFLASTYIRIREAEGIAASDSWKAMTRARLRPTTTTVARVVDFLEECLDTIFRYAGWPAVNTAATSSSSSGPTLSALARHTLRLNVLLDSVNPQLEPAFVEPGSIFDPYVMDRDDGVSESHSSEDDDEVVSTSEIGLRKVGIEGIGGSSSSSSTHRRRIVLRPKVILKSSFEA</sequence>
<feature type="compositionally biased region" description="Low complexity" evidence="2">
    <location>
        <begin position="46"/>
        <end position="73"/>
    </location>
</feature>
<accession>A0A8H5D7V5</accession>
<feature type="compositionally biased region" description="Basic and acidic residues" evidence="2">
    <location>
        <begin position="567"/>
        <end position="612"/>
    </location>
</feature>
<organism evidence="3 4">
    <name type="scientific">Leucocoprinus leucothites</name>
    <dbReference type="NCBI Taxonomy" id="201217"/>
    <lineage>
        <taxon>Eukaryota</taxon>
        <taxon>Fungi</taxon>
        <taxon>Dikarya</taxon>
        <taxon>Basidiomycota</taxon>
        <taxon>Agaricomycotina</taxon>
        <taxon>Agaricomycetes</taxon>
        <taxon>Agaricomycetidae</taxon>
        <taxon>Agaricales</taxon>
        <taxon>Agaricineae</taxon>
        <taxon>Agaricaceae</taxon>
        <taxon>Leucocoprinus</taxon>
    </lineage>
</organism>
<dbReference type="EMBL" id="JAACJO010000008">
    <property type="protein sequence ID" value="KAF5355125.1"/>
    <property type="molecule type" value="Genomic_DNA"/>
</dbReference>
<dbReference type="Proteomes" id="UP000559027">
    <property type="component" value="Unassembled WGS sequence"/>
</dbReference>
<feature type="compositionally biased region" description="Basic and acidic residues" evidence="2">
    <location>
        <begin position="157"/>
        <end position="167"/>
    </location>
</feature>
<feature type="coiled-coil region" evidence="1">
    <location>
        <begin position="186"/>
        <end position="365"/>
    </location>
</feature>
<dbReference type="AlphaFoldDB" id="A0A8H5D7V5"/>
<name>A0A8H5D7V5_9AGAR</name>
<evidence type="ECO:0000313" key="4">
    <source>
        <dbReference type="Proteomes" id="UP000559027"/>
    </source>
</evidence>
<evidence type="ECO:0000313" key="3">
    <source>
        <dbReference type="EMBL" id="KAF5355125.1"/>
    </source>
</evidence>
<proteinExistence type="predicted"/>
<feature type="compositionally biased region" description="Polar residues" evidence="2">
    <location>
        <begin position="615"/>
        <end position="628"/>
    </location>
</feature>
<protein>
    <submittedName>
        <fullName evidence="3">Uncharacterized protein</fullName>
    </submittedName>
</protein>
<comment type="caution">
    <text evidence="3">The sequence shown here is derived from an EMBL/GenBank/DDBJ whole genome shotgun (WGS) entry which is preliminary data.</text>
</comment>
<reference evidence="3 4" key="1">
    <citation type="journal article" date="2020" name="ISME J.">
        <title>Uncovering the hidden diversity of litter-decomposition mechanisms in mushroom-forming fungi.</title>
        <authorList>
            <person name="Floudas D."/>
            <person name="Bentzer J."/>
            <person name="Ahren D."/>
            <person name="Johansson T."/>
            <person name="Persson P."/>
            <person name="Tunlid A."/>
        </authorList>
    </citation>
    <scope>NUCLEOTIDE SEQUENCE [LARGE SCALE GENOMIC DNA]</scope>
    <source>
        <strain evidence="3 4">CBS 146.42</strain>
    </source>
</reference>